<evidence type="ECO:0000256" key="4">
    <source>
        <dbReference type="ARBA" id="ARBA00022691"/>
    </source>
</evidence>
<keyword evidence="2 5" id="KW-0489">Methyltransferase</keyword>
<evidence type="ECO:0000256" key="5">
    <source>
        <dbReference type="HAMAP-Rule" id="MF_00560"/>
    </source>
</evidence>
<gene>
    <name evidence="5" type="primary">tam</name>
    <name evidence="6" type="ORF">HYN51_03795</name>
</gene>
<accession>A0A2Y9TW73</accession>
<dbReference type="PANTHER" id="PTHR43861">
    <property type="entry name" value="TRANS-ACONITATE 2-METHYLTRANSFERASE-RELATED"/>
    <property type="match status" value="1"/>
</dbReference>
<evidence type="ECO:0000256" key="1">
    <source>
        <dbReference type="ARBA" id="ARBA00022490"/>
    </source>
</evidence>
<dbReference type="Proteomes" id="UP000244908">
    <property type="component" value="Chromosome"/>
</dbReference>
<dbReference type="Gene3D" id="3.40.50.150">
    <property type="entry name" value="Vaccinia Virus protein VP39"/>
    <property type="match status" value="1"/>
</dbReference>
<dbReference type="Pfam" id="PF13489">
    <property type="entry name" value="Methyltransf_23"/>
    <property type="match status" value="1"/>
</dbReference>
<keyword evidence="1 5" id="KW-0963">Cytoplasm</keyword>
<dbReference type="OrthoDB" id="9795085at2"/>
<reference evidence="6 7" key="1">
    <citation type="journal article" date="2019" name="Int. J. Syst. Evol. Microbiol.">
        <title>Limnobaculum parvum gen. nov., sp. nov., isolated from a freshwater lake.</title>
        <authorList>
            <person name="Baek C."/>
            <person name="Shin S.K."/>
            <person name="Yi H."/>
        </authorList>
    </citation>
    <scope>NUCLEOTIDE SEQUENCE [LARGE SCALE GENOMIC DNA]</scope>
    <source>
        <strain evidence="6 7">HYN0051</strain>
    </source>
</reference>
<dbReference type="EC" id="2.1.1.144" evidence="5"/>
<keyword evidence="3 5" id="KW-0808">Transferase</keyword>
<comment type="function">
    <text evidence="5">Catalyzes the S-adenosylmethionine monomethyl esterification of trans-aconitate.</text>
</comment>
<dbReference type="KEGG" id="lpv:HYN51_03795"/>
<sequence>MKDWNPDLYLQFEAERTRPAAELLARIFHPEAKHISDLGCGPGNSTELLYQAYPRANVTGIDSSENMLIQAKQRLPACHFHLSDISTWRPGIPQDIIYANASLQWVPDHDDLLPHLLQQLSDGGVLAFQVPDNLTQPSHALMRKVAMEGAWWEKYSEQILNRSPLLTTERYYDLLASHGYQVDIWRTTFYHVLPSISSIVEWLKSTGLRPFLTPLDEIEQQLFLQQYQAELAKAFTLRQDGHVLLPFPRLFVIASKKRSVVH</sequence>
<name>A0A2Y9TW73_9GAMM</name>
<dbReference type="PANTHER" id="PTHR43861:SF1">
    <property type="entry name" value="TRANS-ACONITATE 2-METHYLTRANSFERASE"/>
    <property type="match status" value="1"/>
</dbReference>
<dbReference type="InterPro" id="IPR023506">
    <property type="entry name" value="Trans-aconitate_MeTrfase"/>
</dbReference>
<dbReference type="AlphaFoldDB" id="A0A2Y9TW73"/>
<comment type="similarity">
    <text evidence="5">Belongs to the methyltransferase superfamily. Tam family.</text>
</comment>
<dbReference type="Gene3D" id="1.10.150.290">
    <property type="entry name" value="S-adenosyl-L-methionine-dependent methyltransferases"/>
    <property type="match status" value="1"/>
</dbReference>
<protein>
    <recommendedName>
        <fullName evidence="5">Trans-aconitate 2-methyltransferase</fullName>
        <ecNumber evidence="5">2.1.1.144</ecNumber>
    </recommendedName>
</protein>
<dbReference type="GO" id="GO:0030798">
    <property type="term" value="F:trans-aconitate 2-methyltransferase activity"/>
    <property type="evidence" value="ECO:0007669"/>
    <property type="project" value="UniProtKB-UniRule"/>
</dbReference>
<keyword evidence="4 5" id="KW-0949">S-adenosyl-L-methionine</keyword>
<evidence type="ECO:0000313" key="7">
    <source>
        <dbReference type="Proteomes" id="UP000244908"/>
    </source>
</evidence>
<dbReference type="SUPFAM" id="SSF53335">
    <property type="entry name" value="S-adenosyl-L-methionine-dependent methyltransferases"/>
    <property type="match status" value="1"/>
</dbReference>
<dbReference type="RefSeq" id="WP_108899847.1">
    <property type="nucleotide sequence ID" value="NZ_CP029185.2"/>
</dbReference>
<organism evidence="6 7">
    <name type="scientific">Limnobaculum parvum</name>
    <dbReference type="NCBI Taxonomy" id="2172103"/>
    <lineage>
        <taxon>Bacteria</taxon>
        <taxon>Pseudomonadati</taxon>
        <taxon>Pseudomonadota</taxon>
        <taxon>Gammaproteobacteria</taxon>
        <taxon>Enterobacterales</taxon>
        <taxon>Budviciaceae</taxon>
        <taxon>Limnobaculum</taxon>
    </lineage>
</organism>
<dbReference type="CDD" id="cd02440">
    <property type="entry name" value="AdoMet_MTases"/>
    <property type="match status" value="1"/>
</dbReference>
<comment type="catalytic activity">
    <reaction evidence="5">
        <text>trans-aconitate + S-adenosyl-L-methionine = (E)-3-(methoxycarbonyl)pent-2-enedioate + S-adenosyl-L-homocysteine</text>
        <dbReference type="Rhea" id="RHEA:14969"/>
        <dbReference type="ChEBI" id="CHEBI:15708"/>
        <dbReference type="ChEBI" id="CHEBI:57470"/>
        <dbReference type="ChEBI" id="CHEBI:57856"/>
        <dbReference type="ChEBI" id="CHEBI:59789"/>
        <dbReference type="EC" id="2.1.1.144"/>
    </reaction>
</comment>
<dbReference type="EMBL" id="CP029185">
    <property type="protein sequence ID" value="AWH87759.1"/>
    <property type="molecule type" value="Genomic_DNA"/>
</dbReference>
<dbReference type="InterPro" id="IPR023149">
    <property type="entry name" value="Trans_acon_MeTrfase_C"/>
</dbReference>
<comment type="subcellular location">
    <subcellularLocation>
        <location evidence="5">Cytoplasm</location>
    </subcellularLocation>
</comment>
<proteinExistence type="inferred from homology"/>
<dbReference type="HAMAP" id="MF_00560">
    <property type="entry name" value="Tran_acon_Me_trans"/>
    <property type="match status" value="1"/>
</dbReference>
<dbReference type="NCBIfam" id="NF002463">
    <property type="entry name" value="PRK01683.1"/>
    <property type="match status" value="1"/>
</dbReference>
<dbReference type="GO" id="GO:0005737">
    <property type="term" value="C:cytoplasm"/>
    <property type="evidence" value="ECO:0007669"/>
    <property type="project" value="UniProtKB-SubCell"/>
</dbReference>
<evidence type="ECO:0000313" key="6">
    <source>
        <dbReference type="EMBL" id="AWH87759.1"/>
    </source>
</evidence>
<evidence type="ECO:0000256" key="2">
    <source>
        <dbReference type="ARBA" id="ARBA00022603"/>
    </source>
</evidence>
<evidence type="ECO:0000256" key="3">
    <source>
        <dbReference type="ARBA" id="ARBA00022679"/>
    </source>
</evidence>
<dbReference type="InterPro" id="IPR029063">
    <property type="entry name" value="SAM-dependent_MTases_sf"/>
</dbReference>
<keyword evidence="7" id="KW-1185">Reference proteome</keyword>
<dbReference type="GO" id="GO:0032259">
    <property type="term" value="P:methylation"/>
    <property type="evidence" value="ECO:0007669"/>
    <property type="project" value="UniProtKB-KW"/>
</dbReference>